<name>A0A0F9QBX7_9ZZZZ</name>
<comment type="caution">
    <text evidence="2">The sequence shown here is derived from an EMBL/GenBank/DDBJ whole genome shotgun (WGS) entry which is preliminary data.</text>
</comment>
<sequence length="289" mass="31857">MTALTVESTNQTLANAGISMRVTHRGLQLVSKMELFAKALAHCTSNSKARDDLITILSHYNDQPELVVAANQSQYQNMHEPVSSKNNKAQESVGHHHAQNSATGQQPQLTENQTEISQASSPNSPVEQPHTDNSSQEFIGHHVYGKNAAIYFSYDKTRNGDNTIAIDGAMSLGPRQYDWTKKLRIQITRSDLPNVAAVVFGLLKKVELSNYGADNTKRLMIENQGNKYFVNMSAKGYNQIAVPISASDIFEVRGLILAQLIKNRPEIGTEGVLANLKCHAVMIKQANQQ</sequence>
<dbReference type="Gene3D" id="2.30.31.10">
    <property type="entry name" value="Transcriptional Coactivator Pc4, Chain A"/>
    <property type="match status" value="1"/>
</dbReference>
<feature type="compositionally biased region" description="Polar residues" evidence="1">
    <location>
        <begin position="99"/>
        <end position="136"/>
    </location>
</feature>
<evidence type="ECO:0000313" key="2">
    <source>
        <dbReference type="EMBL" id="KKN34542.1"/>
    </source>
</evidence>
<dbReference type="GO" id="GO:0003677">
    <property type="term" value="F:DNA binding"/>
    <property type="evidence" value="ECO:0007669"/>
    <property type="project" value="InterPro"/>
</dbReference>
<proteinExistence type="predicted"/>
<protein>
    <submittedName>
        <fullName evidence="2">Uncharacterized protein</fullName>
    </submittedName>
</protein>
<gene>
    <name evidence="2" type="ORF">LCGC14_0792590</name>
</gene>
<reference evidence="2" key="1">
    <citation type="journal article" date="2015" name="Nature">
        <title>Complex archaea that bridge the gap between prokaryotes and eukaryotes.</title>
        <authorList>
            <person name="Spang A."/>
            <person name="Saw J.H."/>
            <person name="Jorgensen S.L."/>
            <person name="Zaremba-Niedzwiedzka K."/>
            <person name="Martijn J."/>
            <person name="Lind A.E."/>
            <person name="van Eijk R."/>
            <person name="Schleper C."/>
            <person name="Guy L."/>
            <person name="Ettema T.J."/>
        </authorList>
    </citation>
    <scope>NUCLEOTIDE SEQUENCE</scope>
</reference>
<organism evidence="2">
    <name type="scientific">marine sediment metagenome</name>
    <dbReference type="NCBI Taxonomy" id="412755"/>
    <lineage>
        <taxon>unclassified sequences</taxon>
        <taxon>metagenomes</taxon>
        <taxon>ecological metagenomes</taxon>
    </lineage>
</organism>
<accession>A0A0F9QBX7</accession>
<dbReference type="AlphaFoldDB" id="A0A0F9QBX7"/>
<feature type="compositionally biased region" description="Polar residues" evidence="1">
    <location>
        <begin position="76"/>
        <end position="90"/>
    </location>
</feature>
<dbReference type="EMBL" id="LAZR01002098">
    <property type="protein sequence ID" value="KKN34542.1"/>
    <property type="molecule type" value="Genomic_DNA"/>
</dbReference>
<feature type="region of interest" description="Disordered" evidence="1">
    <location>
        <begin position="76"/>
        <end position="136"/>
    </location>
</feature>
<dbReference type="InterPro" id="IPR009044">
    <property type="entry name" value="ssDNA-bd_transcriptional_reg"/>
</dbReference>
<dbReference type="GO" id="GO:0006355">
    <property type="term" value="P:regulation of DNA-templated transcription"/>
    <property type="evidence" value="ECO:0007669"/>
    <property type="project" value="InterPro"/>
</dbReference>
<evidence type="ECO:0000256" key="1">
    <source>
        <dbReference type="SAM" id="MobiDB-lite"/>
    </source>
</evidence>